<dbReference type="AlphaFoldDB" id="A0AAW4X662"/>
<evidence type="ECO:0000313" key="3">
    <source>
        <dbReference type="Proteomes" id="UP001198026"/>
    </source>
</evidence>
<protein>
    <recommendedName>
        <fullName evidence="4">Integral membrane protein</fullName>
    </recommendedName>
</protein>
<dbReference type="RefSeq" id="WP_098035640.1">
    <property type="nucleotide sequence ID" value="NZ_JAJGVZ010000344.1"/>
</dbReference>
<dbReference type="Proteomes" id="UP001198026">
    <property type="component" value="Unassembled WGS sequence"/>
</dbReference>
<reference evidence="2" key="1">
    <citation type="submission" date="2021-10" db="EMBL/GenBank/DDBJ databases">
        <title>Evolutionary history and lifestyle of the vertebrate symbiont Limosilactobacillus reuteri.</title>
        <authorList>
            <person name="Zheng J."/>
            <person name="Li F."/>
            <person name="Gaenzle M."/>
            <person name="Walter J."/>
        </authorList>
    </citation>
    <scope>NUCLEOTIDE SEQUENCE</scope>
    <source>
        <strain evidence="2">GQ_1_3_1</strain>
    </source>
</reference>
<sequence length="99" mass="11295">MSEFKGLLMGMLIVAILYVLDRYLPKWFGAIPGIAFLLLMVYIIFTKDQSLLTKLTLLIVGEAILNGIWLEALGDRKKKASKEIEKMKAKDLSKNKEEY</sequence>
<name>A0AAW4X662_LIMRT</name>
<keyword evidence="1" id="KW-0472">Membrane</keyword>
<feature type="transmembrane region" description="Helical" evidence="1">
    <location>
        <begin position="6"/>
        <end position="21"/>
    </location>
</feature>
<accession>A0AAW4X662</accession>
<feature type="transmembrane region" description="Helical" evidence="1">
    <location>
        <begin position="28"/>
        <end position="45"/>
    </location>
</feature>
<evidence type="ECO:0008006" key="4">
    <source>
        <dbReference type="Google" id="ProtNLM"/>
    </source>
</evidence>
<gene>
    <name evidence="2" type="ORF">LMB76_07635</name>
</gene>
<evidence type="ECO:0000313" key="2">
    <source>
        <dbReference type="EMBL" id="MCC4478086.1"/>
    </source>
</evidence>
<dbReference type="EMBL" id="JAJGWB010000136">
    <property type="protein sequence ID" value="MCC4478086.1"/>
    <property type="molecule type" value="Genomic_DNA"/>
</dbReference>
<feature type="transmembrane region" description="Helical" evidence="1">
    <location>
        <begin position="51"/>
        <end position="70"/>
    </location>
</feature>
<comment type="caution">
    <text evidence="2">The sequence shown here is derived from an EMBL/GenBank/DDBJ whole genome shotgun (WGS) entry which is preliminary data.</text>
</comment>
<proteinExistence type="predicted"/>
<evidence type="ECO:0000256" key="1">
    <source>
        <dbReference type="SAM" id="Phobius"/>
    </source>
</evidence>
<keyword evidence="1" id="KW-1133">Transmembrane helix</keyword>
<organism evidence="2 3">
    <name type="scientific">Limosilactobacillus reuteri</name>
    <name type="common">Lactobacillus reuteri</name>
    <dbReference type="NCBI Taxonomy" id="1598"/>
    <lineage>
        <taxon>Bacteria</taxon>
        <taxon>Bacillati</taxon>
        <taxon>Bacillota</taxon>
        <taxon>Bacilli</taxon>
        <taxon>Lactobacillales</taxon>
        <taxon>Lactobacillaceae</taxon>
        <taxon>Limosilactobacillus</taxon>
    </lineage>
</organism>
<keyword evidence="1" id="KW-0812">Transmembrane</keyword>